<dbReference type="SUPFAM" id="SSF51735">
    <property type="entry name" value="NAD(P)-binding Rossmann-fold domains"/>
    <property type="match status" value="1"/>
</dbReference>
<dbReference type="EMBL" id="MU006238">
    <property type="protein sequence ID" value="KAF2821234.1"/>
    <property type="molecule type" value="Genomic_DNA"/>
</dbReference>
<comment type="similarity">
    <text evidence="1">Belongs to the ketopantoate reductase family.</text>
</comment>
<dbReference type="Proteomes" id="UP000799424">
    <property type="component" value="Unassembled WGS sequence"/>
</dbReference>
<evidence type="ECO:0000256" key="3">
    <source>
        <dbReference type="ARBA" id="ARBA00022857"/>
    </source>
</evidence>
<dbReference type="Gene3D" id="3.40.50.720">
    <property type="entry name" value="NAD(P)-binding Rossmann-like Domain"/>
    <property type="match status" value="1"/>
</dbReference>
<dbReference type="Gene3D" id="1.10.1040.10">
    <property type="entry name" value="N-(1-d-carboxylethyl)-l-norvaline Dehydrogenase, domain 2"/>
    <property type="match status" value="1"/>
</dbReference>
<evidence type="ECO:0000313" key="8">
    <source>
        <dbReference type="EMBL" id="KAF2821234.1"/>
    </source>
</evidence>
<dbReference type="SUPFAM" id="SSF48179">
    <property type="entry name" value="6-phosphogluconate dehydrogenase C-terminal domain-like"/>
    <property type="match status" value="1"/>
</dbReference>
<dbReference type="Pfam" id="PF08546">
    <property type="entry name" value="ApbA_C"/>
    <property type="match status" value="1"/>
</dbReference>
<dbReference type="GO" id="GO:0008677">
    <property type="term" value="F:2-dehydropantoate 2-reductase activity"/>
    <property type="evidence" value="ECO:0007669"/>
    <property type="project" value="UniProtKB-EC"/>
</dbReference>
<dbReference type="InterPro" id="IPR008927">
    <property type="entry name" value="6-PGluconate_DH-like_C_sf"/>
</dbReference>
<dbReference type="InterPro" id="IPR013328">
    <property type="entry name" value="6PGD_dom2"/>
</dbReference>
<dbReference type="AlphaFoldDB" id="A0A6A6ZLM8"/>
<keyword evidence="3" id="KW-0521">NADP</keyword>
<reference evidence="8" key="1">
    <citation type="journal article" date="2020" name="Stud. Mycol.">
        <title>101 Dothideomycetes genomes: a test case for predicting lifestyles and emergence of pathogens.</title>
        <authorList>
            <person name="Haridas S."/>
            <person name="Albert R."/>
            <person name="Binder M."/>
            <person name="Bloem J."/>
            <person name="Labutti K."/>
            <person name="Salamov A."/>
            <person name="Andreopoulos B."/>
            <person name="Baker S."/>
            <person name="Barry K."/>
            <person name="Bills G."/>
            <person name="Bluhm B."/>
            <person name="Cannon C."/>
            <person name="Castanera R."/>
            <person name="Culley D."/>
            <person name="Daum C."/>
            <person name="Ezra D."/>
            <person name="Gonzalez J."/>
            <person name="Henrissat B."/>
            <person name="Kuo A."/>
            <person name="Liang C."/>
            <person name="Lipzen A."/>
            <person name="Lutzoni F."/>
            <person name="Magnuson J."/>
            <person name="Mondo S."/>
            <person name="Nolan M."/>
            <person name="Ohm R."/>
            <person name="Pangilinan J."/>
            <person name="Park H.-J."/>
            <person name="Ramirez L."/>
            <person name="Alfaro M."/>
            <person name="Sun H."/>
            <person name="Tritt A."/>
            <person name="Yoshinaga Y."/>
            <person name="Zwiers L.-H."/>
            <person name="Turgeon B."/>
            <person name="Goodwin S."/>
            <person name="Spatafora J."/>
            <person name="Crous P."/>
            <person name="Grigoriev I."/>
        </authorList>
    </citation>
    <scope>NUCLEOTIDE SEQUENCE</scope>
    <source>
        <strain evidence="8">CBS 113818</strain>
    </source>
</reference>
<feature type="domain" description="Ketopantoate reductase N-terminal" evidence="6">
    <location>
        <begin position="19"/>
        <end position="193"/>
    </location>
</feature>
<protein>
    <recommendedName>
        <fullName evidence="2">2-dehydropantoate 2-reductase</fullName>
        <ecNumber evidence="2">1.1.1.169</ecNumber>
    </recommendedName>
    <alternativeName>
        <fullName evidence="5">Ketopantoate reductase</fullName>
    </alternativeName>
</protein>
<dbReference type="InterPro" id="IPR013332">
    <property type="entry name" value="KPR_N"/>
</dbReference>
<dbReference type="InterPro" id="IPR003710">
    <property type="entry name" value="ApbA"/>
</dbReference>
<keyword evidence="4" id="KW-0560">Oxidoreductase</keyword>
<dbReference type="InterPro" id="IPR036291">
    <property type="entry name" value="NAD(P)-bd_dom_sf"/>
</dbReference>
<gene>
    <name evidence="8" type="ORF">CC86DRAFT_111045</name>
</gene>
<dbReference type="PANTHER" id="PTHR43765:SF2">
    <property type="entry name" value="2-DEHYDROPANTOATE 2-REDUCTASE"/>
    <property type="match status" value="1"/>
</dbReference>
<feature type="domain" description="Ketopantoate reductase C-terminal" evidence="7">
    <location>
        <begin position="234"/>
        <end position="361"/>
    </location>
</feature>
<dbReference type="InterPro" id="IPR050838">
    <property type="entry name" value="Ketopantoate_reductase"/>
</dbReference>
<dbReference type="GO" id="GO:0005739">
    <property type="term" value="C:mitochondrion"/>
    <property type="evidence" value="ECO:0007669"/>
    <property type="project" value="TreeGrafter"/>
</dbReference>
<evidence type="ECO:0000256" key="4">
    <source>
        <dbReference type="ARBA" id="ARBA00023002"/>
    </source>
</evidence>
<evidence type="ECO:0000313" key="9">
    <source>
        <dbReference type="Proteomes" id="UP000799424"/>
    </source>
</evidence>
<dbReference type="GO" id="GO:0015940">
    <property type="term" value="P:pantothenate biosynthetic process"/>
    <property type="evidence" value="ECO:0007669"/>
    <property type="project" value="InterPro"/>
</dbReference>
<evidence type="ECO:0000256" key="2">
    <source>
        <dbReference type="ARBA" id="ARBA00013014"/>
    </source>
</evidence>
<evidence type="ECO:0000259" key="6">
    <source>
        <dbReference type="Pfam" id="PF02558"/>
    </source>
</evidence>
<evidence type="ECO:0000259" key="7">
    <source>
        <dbReference type="Pfam" id="PF08546"/>
    </source>
</evidence>
<proteinExistence type="inferred from homology"/>
<dbReference type="InterPro" id="IPR013752">
    <property type="entry name" value="KPA_reductase"/>
</dbReference>
<name>A0A6A6ZLM8_9PLEO</name>
<accession>A0A6A6ZLM8</accession>
<dbReference type="Pfam" id="PF02558">
    <property type="entry name" value="ApbA"/>
    <property type="match status" value="1"/>
</dbReference>
<evidence type="ECO:0000256" key="1">
    <source>
        <dbReference type="ARBA" id="ARBA00007870"/>
    </source>
</evidence>
<keyword evidence="9" id="KW-1185">Reference proteome</keyword>
<dbReference type="PANTHER" id="PTHR43765">
    <property type="entry name" value="2-DEHYDROPANTOATE 2-REDUCTASE-RELATED"/>
    <property type="match status" value="1"/>
</dbReference>
<sequence>MRLSPTWRSIADATTPGRVHVLGLGSIGTFAAHALAEVPKPAQVTLLLHRPNLMDEYVRNGRQVLLKTRQGESVACSGYEFESLQDEKWYRTDPSLKMSSKPAFDTIQDVILCVKTTQTVAALRPLVARLTPESSIMFLQNGAGMIEDVNEHLFPEIKSRPNYITGVISHGVTLNSPFNITHTGAAATSIGLVPRHGAPRNNESSSILPRVSSYITRALPRVPRFNCRTYDWPDILQIQLEKLAVNAVSNPLCALSNTVTDYVFTIPEICRALISEISAVAQALPELKGVSGVAKRFSPEVLGSTVMTILDQNRETTCSMVWDMRAGRETEIRYINGYWSRRGRELGVLTPINDDLVARIEARTAELRRSK</sequence>
<dbReference type="OrthoDB" id="73846at2759"/>
<dbReference type="EC" id="1.1.1.169" evidence="2"/>
<organism evidence="8 9">
    <name type="scientific">Ophiobolus disseminans</name>
    <dbReference type="NCBI Taxonomy" id="1469910"/>
    <lineage>
        <taxon>Eukaryota</taxon>
        <taxon>Fungi</taxon>
        <taxon>Dikarya</taxon>
        <taxon>Ascomycota</taxon>
        <taxon>Pezizomycotina</taxon>
        <taxon>Dothideomycetes</taxon>
        <taxon>Pleosporomycetidae</taxon>
        <taxon>Pleosporales</taxon>
        <taxon>Pleosporineae</taxon>
        <taxon>Phaeosphaeriaceae</taxon>
        <taxon>Ophiobolus</taxon>
    </lineage>
</organism>
<dbReference type="GO" id="GO:0050661">
    <property type="term" value="F:NADP binding"/>
    <property type="evidence" value="ECO:0007669"/>
    <property type="project" value="TreeGrafter"/>
</dbReference>
<evidence type="ECO:0000256" key="5">
    <source>
        <dbReference type="ARBA" id="ARBA00032024"/>
    </source>
</evidence>
<dbReference type="NCBIfam" id="TIGR00745">
    <property type="entry name" value="apbA_panE"/>
    <property type="match status" value="1"/>
</dbReference>